<dbReference type="PROSITE" id="PS50977">
    <property type="entry name" value="HTH_TETR_2"/>
    <property type="match status" value="1"/>
</dbReference>
<dbReference type="Gene3D" id="1.10.357.10">
    <property type="entry name" value="Tetracycline Repressor, domain 2"/>
    <property type="match status" value="1"/>
</dbReference>
<protein>
    <submittedName>
        <fullName evidence="7">TetR/AcrR family transcriptional regulator</fullName>
    </submittedName>
</protein>
<feature type="DNA-binding region" description="H-T-H motif" evidence="4">
    <location>
        <begin position="44"/>
        <end position="63"/>
    </location>
</feature>
<dbReference type="Proteomes" id="UP000249499">
    <property type="component" value="Chromosome"/>
</dbReference>
<dbReference type="Gene3D" id="1.10.10.60">
    <property type="entry name" value="Homeodomain-like"/>
    <property type="match status" value="1"/>
</dbReference>
<evidence type="ECO:0000313" key="7">
    <source>
        <dbReference type="EMBL" id="WFR94096.1"/>
    </source>
</evidence>
<dbReference type="InterPro" id="IPR011075">
    <property type="entry name" value="TetR_C"/>
</dbReference>
<sequence length="202" mass="22892">MNNEEPIPNHTRRGRPPRESAQAHAAILDAVYELLKEKSARELTMEEVARRARVGKPTLYKWWPTKAALILAMFHERIAGQSSVPDTPTVEESIRLKTRGLIGEFNGLFGKVMADLIAEGQSEPDVLRDLYEEHMRPRRVATAADIERAKATGEFLPETNTDLVIDAIFGPIYFRLLMRQQPLTEVYGDALVEQALLGWRSR</sequence>
<reference evidence="8" key="2">
    <citation type="journal article" date="2023" name="MicrobiologyOpen">
        <title>Genomics of the tumorigenes clade of the family Rhizobiaceae and description of Rhizobium rhododendri sp. nov.</title>
        <authorList>
            <person name="Kuzmanovic N."/>
            <person name="diCenzo G.C."/>
            <person name="Bunk B."/>
            <person name="Sproeer C."/>
            <person name="Fruehling A."/>
            <person name="Neumann-Schaal M."/>
            <person name="Overmann J."/>
            <person name="Smalla K."/>
        </authorList>
    </citation>
    <scope>NUCLEOTIDE SEQUENCE [LARGE SCALE GENOMIC DNA]</scope>
    <source>
        <strain evidence="8">1078</strain>
    </source>
</reference>
<dbReference type="AlphaFoldDB" id="A0AAF1K225"/>
<organism evidence="7 8">
    <name type="scientific">Rhizobium tumorigenes</name>
    <dbReference type="NCBI Taxonomy" id="2041385"/>
    <lineage>
        <taxon>Bacteria</taxon>
        <taxon>Pseudomonadati</taxon>
        <taxon>Pseudomonadota</taxon>
        <taxon>Alphaproteobacteria</taxon>
        <taxon>Hyphomicrobiales</taxon>
        <taxon>Rhizobiaceae</taxon>
        <taxon>Rhizobium/Agrobacterium group</taxon>
        <taxon>Rhizobium</taxon>
    </lineage>
</organism>
<dbReference type="SUPFAM" id="SSF48498">
    <property type="entry name" value="Tetracyclin repressor-like, C-terminal domain"/>
    <property type="match status" value="1"/>
</dbReference>
<dbReference type="EMBL" id="CP117255">
    <property type="protein sequence ID" value="WFR94096.1"/>
    <property type="molecule type" value="Genomic_DNA"/>
</dbReference>
<evidence type="ECO:0000259" key="6">
    <source>
        <dbReference type="PROSITE" id="PS50977"/>
    </source>
</evidence>
<dbReference type="GO" id="GO:0003700">
    <property type="term" value="F:DNA-binding transcription factor activity"/>
    <property type="evidence" value="ECO:0007669"/>
    <property type="project" value="TreeGrafter"/>
</dbReference>
<feature type="domain" description="HTH tetR-type" evidence="6">
    <location>
        <begin position="21"/>
        <end position="81"/>
    </location>
</feature>
<dbReference type="Pfam" id="PF00440">
    <property type="entry name" value="TetR_N"/>
    <property type="match status" value="1"/>
</dbReference>
<dbReference type="GO" id="GO:0000976">
    <property type="term" value="F:transcription cis-regulatory region binding"/>
    <property type="evidence" value="ECO:0007669"/>
    <property type="project" value="TreeGrafter"/>
</dbReference>
<dbReference type="InterPro" id="IPR036271">
    <property type="entry name" value="Tet_transcr_reg_TetR-rel_C_sf"/>
</dbReference>
<dbReference type="PANTHER" id="PTHR30055:SF148">
    <property type="entry name" value="TETR-FAMILY TRANSCRIPTIONAL REGULATOR"/>
    <property type="match status" value="1"/>
</dbReference>
<evidence type="ECO:0000256" key="2">
    <source>
        <dbReference type="ARBA" id="ARBA00023125"/>
    </source>
</evidence>
<keyword evidence="3" id="KW-0804">Transcription</keyword>
<evidence type="ECO:0000256" key="4">
    <source>
        <dbReference type="PROSITE-ProRule" id="PRU00335"/>
    </source>
</evidence>
<gene>
    <name evidence="7" type="ORF">PR017_09555</name>
</gene>
<evidence type="ECO:0000313" key="8">
    <source>
        <dbReference type="Proteomes" id="UP000249499"/>
    </source>
</evidence>
<dbReference type="PANTHER" id="PTHR30055">
    <property type="entry name" value="HTH-TYPE TRANSCRIPTIONAL REGULATOR RUTR"/>
    <property type="match status" value="1"/>
</dbReference>
<dbReference type="KEGG" id="rtu:PR017_09555"/>
<keyword evidence="2 4" id="KW-0238">DNA-binding</keyword>
<proteinExistence type="predicted"/>
<dbReference type="InterPro" id="IPR050109">
    <property type="entry name" value="HTH-type_TetR-like_transc_reg"/>
</dbReference>
<evidence type="ECO:0000256" key="3">
    <source>
        <dbReference type="ARBA" id="ARBA00023163"/>
    </source>
</evidence>
<dbReference type="InterPro" id="IPR001647">
    <property type="entry name" value="HTH_TetR"/>
</dbReference>
<name>A0AAF1K225_9HYPH</name>
<reference evidence="7 8" key="1">
    <citation type="journal article" date="2018" name="Sci. Rep.">
        <title>Rhizobium tumorigenes sp. nov., a novel plant tumorigenic bacterium isolated from cane gall tumors on thornless blackberry.</title>
        <authorList>
            <person name="Kuzmanovi N."/>
            <person name="Smalla K."/>
            <person name="Gronow S."/>
            <person name="PuBawska J."/>
        </authorList>
    </citation>
    <scope>NUCLEOTIDE SEQUENCE [LARGE SCALE GENOMIC DNA]</scope>
    <source>
        <strain evidence="7 8">1078</strain>
    </source>
</reference>
<evidence type="ECO:0000256" key="1">
    <source>
        <dbReference type="ARBA" id="ARBA00023015"/>
    </source>
</evidence>
<dbReference type="InterPro" id="IPR009057">
    <property type="entry name" value="Homeodomain-like_sf"/>
</dbReference>
<accession>A0AAF1K225</accession>
<feature type="region of interest" description="Disordered" evidence="5">
    <location>
        <begin position="1"/>
        <end position="21"/>
    </location>
</feature>
<dbReference type="RefSeq" id="WP_111222791.1">
    <property type="nucleotide sequence ID" value="NZ_CP117255.1"/>
</dbReference>
<dbReference type="Pfam" id="PF16859">
    <property type="entry name" value="TetR_C_11"/>
    <property type="match status" value="1"/>
</dbReference>
<dbReference type="SUPFAM" id="SSF46689">
    <property type="entry name" value="Homeodomain-like"/>
    <property type="match status" value="1"/>
</dbReference>
<keyword evidence="1" id="KW-0805">Transcription regulation</keyword>
<keyword evidence="8" id="KW-1185">Reference proteome</keyword>
<evidence type="ECO:0000256" key="5">
    <source>
        <dbReference type="SAM" id="MobiDB-lite"/>
    </source>
</evidence>